<dbReference type="AlphaFoldDB" id="A0A8H3FJ81"/>
<evidence type="ECO:0000313" key="2">
    <source>
        <dbReference type="EMBL" id="CAF9925549.1"/>
    </source>
</evidence>
<organism evidence="2 3">
    <name type="scientific">Imshaugia aleurites</name>
    <dbReference type="NCBI Taxonomy" id="172621"/>
    <lineage>
        <taxon>Eukaryota</taxon>
        <taxon>Fungi</taxon>
        <taxon>Dikarya</taxon>
        <taxon>Ascomycota</taxon>
        <taxon>Pezizomycotina</taxon>
        <taxon>Lecanoromycetes</taxon>
        <taxon>OSLEUM clade</taxon>
        <taxon>Lecanoromycetidae</taxon>
        <taxon>Lecanorales</taxon>
        <taxon>Lecanorineae</taxon>
        <taxon>Parmeliaceae</taxon>
        <taxon>Imshaugia</taxon>
    </lineage>
</organism>
<comment type="caution">
    <text evidence="2">The sequence shown here is derived from an EMBL/GenBank/DDBJ whole genome shotgun (WGS) entry which is preliminary data.</text>
</comment>
<dbReference type="OrthoDB" id="3553147at2759"/>
<dbReference type="InterPro" id="IPR052895">
    <property type="entry name" value="HetReg/Transcr_Mod"/>
</dbReference>
<feature type="domain" description="Heterokaryon incompatibility" evidence="1">
    <location>
        <begin position="45"/>
        <end position="268"/>
    </location>
</feature>
<dbReference type="PANTHER" id="PTHR24148:SF82">
    <property type="entry name" value="HETEROKARYON INCOMPATIBILITY DOMAIN-CONTAINING PROTEIN"/>
    <property type="match status" value="1"/>
</dbReference>
<proteinExistence type="predicted"/>
<dbReference type="InterPro" id="IPR010730">
    <property type="entry name" value="HET"/>
</dbReference>
<dbReference type="EMBL" id="CAJPDT010000040">
    <property type="protein sequence ID" value="CAF9925549.1"/>
    <property type="molecule type" value="Genomic_DNA"/>
</dbReference>
<keyword evidence="3" id="KW-1185">Reference proteome</keyword>
<sequence length="657" mass="74090">MATYTYNELDALRREIRLCTLLPGSFEEPVACILSVVSLYAKPEYESLSYAWGPPIFDKELVISDCVHGSENPKSENGNAGGNFPAPALALKVTTSLYTAFRYLRKSDQTRVIWADAVCINQSDLDERSSQVSIMGDIYKAAKNCQIWLGTVEDVIDWPDEKVQLNLVTADDLSNFEKWIHSQGAVTAPRQLPTAGSATISPNESTLGALHIVQCLLENKHLYQMPFWRFRGTSATNVYFVGTWYKCMRTLLSIVSQPWWDRIWIVQEVVLSPNAILNIGRHQVRLKLFLSASQNYATHSEACCRTWVGLWFGREEISLPFLAKMRVVSGLSRVMTGFAANTLVPISLALMSRERKASDPRDHFYAITGLMKNPITGKPLGPDPDYRLDPGQLFREQTLNLMRQSSSIDVLDHAIGVTTPNPLNLPSWVCDWSQYKMAGWLSSPYNASSGHKHHFQQTADSSFVISGAMIDVVSKLGDLVDPDNAEDIAVKVEEWKHLAGAHQAFDISTVLRTTFFDVIMSKEGEHRRLNTRDEAFIAQWWWQWILGKKRRPSVHEDPDIFTAHCHFRYEMKRDKVFATREGHLGVGPRTIAIGDRIFIVKGARVPLILRNPVGNSVDESSPQICCDYSYVGRCYLHGCMDGEAIAPETEWQTLNLH</sequence>
<accession>A0A8H3FJ81</accession>
<protein>
    <recommendedName>
        <fullName evidence="1">Heterokaryon incompatibility domain-containing protein</fullName>
    </recommendedName>
</protein>
<dbReference type="Proteomes" id="UP000664534">
    <property type="component" value="Unassembled WGS sequence"/>
</dbReference>
<reference evidence="2" key="1">
    <citation type="submission" date="2021-03" db="EMBL/GenBank/DDBJ databases">
        <authorList>
            <person name="Tagirdzhanova G."/>
        </authorList>
    </citation>
    <scope>NUCLEOTIDE SEQUENCE</scope>
</reference>
<dbReference type="Pfam" id="PF06985">
    <property type="entry name" value="HET"/>
    <property type="match status" value="1"/>
</dbReference>
<dbReference type="PANTHER" id="PTHR24148">
    <property type="entry name" value="ANKYRIN REPEAT DOMAIN-CONTAINING PROTEIN 39 HOMOLOG-RELATED"/>
    <property type="match status" value="1"/>
</dbReference>
<name>A0A8H3FJ81_9LECA</name>
<dbReference type="Pfam" id="PF26639">
    <property type="entry name" value="Het-6_barrel"/>
    <property type="match status" value="1"/>
</dbReference>
<gene>
    <name evidence="2" type="ORF">IMSHALPRED_006707</name>
</gene>
<evidence type="ECO:0000313" key="3">
    <source>
        <dbReference type="Proteomes" id="UP000664534"/>
    </source>
</evidence>
<evidence type="ECO:0000259" key="1">
    <source>
        <dbReference type="Pfam" id="PF06985"/>
    </source>
</evidence>